<protein>
    <submittedName>
        <fullName evidence="3">Aa_trans domain-containing protein</fullName>
    </submittedName>
</protein>
<reference evidence="3 4" key="1">
    <citation type="submission" date="2022-11" db="EMBL/GenBank/DDBJ databases">
        <title>Mucor velutinosus strain NIH1002 WGS.</title>
        <authorList>
            <person name="Subramanian P."/>
            <person name="Mullikin J.C."/>
            <person name="Segre J.A."/>
            <person name="Zelazny A.M."/>
        </authorList>
    </citation>
    <scope>NUCLEOTIDE SEQUENCE [LARGE SCALE GENOMIC DNA]</scope>
    <source>
        <strain evidence="3 4">NIH1002</strain>
    </source>
</reference>
<evidence type="ECO:0000256" key="2">
    <source>
        <dbReference type="SAM" id="Phobius"/>
    </source>
</evidence>
<feature type="transmembrane region" description="Helical" evidence="2">
    <location>
        <begin position="83"/>
        <end position="103"/>
    </location>
</feature>
<evidence type="ECO:0000256" key="1">
    <source>
        <dbReference type="SAM" id="MobiDB-lite"/>
    </source>
</evidence>
<dbReference type="EMBL" id="JASEJX010000014">
    <property type="protein sequence ID" value="KAK4516364.1"/>
    <property type="molecule type" value="Genomic_DNA"/>
</dbReference>
<keyword evidence="2" id="KW-1133">Transmembrane helix</keyword>
<keyword evidence="2" id="KW-0812">Transmembrane</keyword>
<gene>
    <name evidence="3" type="ORF">ATC70_011335</name>
</gene>
<proteinExistence type="predicted"/>
<keyword evidence="4" id="KW-1185">Reference proteome</keyword>
<feature type="compositionally biased region" description="Polar residues" evidence="1">
    <location>
        <begin position="44"/>
        <end position="57"/>
    </location>
</feature>
<name>A0AAN7HN37_9FUNG</name>
<dbReference type="AlphaFoldDB" id="A0AAN7HN37"/>
<comment type="caution">
    <text evidence="3">The sequence shown here is derived from an EMBL/GenBank/DDBJ whole genome shotgun (WGS) entry which is preliminary data.</text>
</comment>
<evidence type="ECO:0000313" key="4">
    <source>
        <dbReference type="Proteomes" id="UP001304243"/>
    </source>
</evidence>
<dbReference type="Proteomes" id="UP001304243">
    <property type="component" value="Unassembled WGS sequence"/>
</dbReference>
<keyword evidence="2" id="KW-0472">Membrane</keyword>
<organism evidence="3 4">
    <name type="scientific">Mucor velutinosus</name>
    <dbReference type="NCBI Taxonomy" id="708070"/>
    <lineage>
        <taxon>Eukaryota</taxon>
        <taxon>Fungi</taxon>
        <taxon>Fungi incertae sedis</taxon>
        <taxon>Mucoromycota</taxon>
        <taxon>Mucoromycotina</taxon>
        <taxon>Mucoromycetes</taxon>
        <taxon>Mucorales</taxon>
        <taxon>Mucorineae</taxon>
        <taxon>Mucoraceae</taxon>
        <taxon>Mucor</taxon>
    </lineage>
</organism>
<evidence type="ECO:0000313" key="3">
    <source>
        <dbReference type="EMBL" id="KAK4516364.1"/>
    </source>
</evidence>
<accession>A0AAN7HN37</accession>
<sequence>MAYVEENLIQNQSTSFNDKEGLSSDKKLESNVIEAEGINDVQEAGSSASSDLTARTDTLTEKDVEKGSAQLPPVVDDEGPDGGYGWLVVLGAFAVQITSFGVVSSW</sequence>
<dbReference type="GeneID" id="89955021"/>
<dbReference type="RefSeq" id="XP_064683030.1">
    <property type="nucleotide sequence ID" value="XM_064830528.1"/>
</dbReference>
<feature type="region of interest" description="Disordered" evidence="1">
    <location>
        <begin position="38"/>
        <end position="77"/>
    </location>
</feature>